<dbReference type="Pfam" id="PF17389">
    <property type="entry name" value="Bac_rhamnosid6H"/>
    <property type="match status" value="1"/>
</dbReference>
<dbReference type="GO" id="GO:0030596">
    <property type="term" value="F:alpha-L-rhamnosidase activity"/>
    <property type="evidence" value="ECO:0007669"/>
    <property type="project" value="UniProtKB-EC"/>
</dbReference>
<evidence type="ECO:0000259" key="7">
    <source>
        <dbReference type="Pfam" id="PF17390"/>
    </source>
</evidence>
<reference evidence="8 9" key="1">
    <citation type="submission" date="2019-11" db="EMBL/GenBank/DDBJ databases">
        <authorList>
            <person name="Zheng R.K."/>
            <person name="Sun C.M."/>
        </authorList>
    </citation>
    <scope>NUCLEOTIDE SEQUENCE [LARGE SCALE GENOMIC DNA]</scope>
    <source>
        <strain evidence="8 9">WC007</strain>
    </source>
</reference>
<evidence type="ECO:0000313" key="8">
    <source>
        <dbReference type="EMBL" id="QGY43494.1"/>
    </source>
</evidence>
<keyword evidence="3" id="KW-0378">Hydrolase</keyword>
<gene>
    <name evidence="8" type="ORF">GM418_07425</name>
</gene>
<dbReference type="Gene3D" id="1.50.10.10">
    <property type="match status" value="1"/>
</dbReference>
<evidence type="ECO:0000259" key="4">
    <source>
        <dbReference type="Pfam" id="PF05592"/>
    </source>
</evidence>
<protein>
    <recommendedName>
        <fullName evidence="2">alpha-L-rhamnosidase</fullName>
        <ecNumber evidence="2">3.2.1.40</ecNumber>
    </recommendedName>
</protein>
<comment type="catalytic activity">
    <reaction evidence="1">
        <text>Hydrolysis of terminal non-reducing alpha-L-rhamnose residues in alpha-L-rhamnosides.</text>
        <dbReference type="EC" id="3.2.1.40"/>
    </reaction>
</comment>
<dbReference type="EMBL" id="CP046401">
    <property type="protein sequence ID" value="QGY43494.1"/>
    <property type="molecule type" value="Genomic_DNA"/>
</dbReference>
<dbReference type="InterPro" id="IPR035398">
    <property type="entry name" value="Bac_rhamnosid_C"/>
</dbReference>
<dbReference type="GO" id="GO:0005975">
    <property type="term" value="P:carbohydrate metabolic process"/>
    <property type="evidence" value="ECO:0007669"/>
    <property type="project" value="InterPro"/>
</dbReference>
<evidence type="ECO:0000259" key="6">
    <source>
        <dbReference type="Pfam" id="PF17389"/>
    </source>
</evidence>
<dbReference type="SUPFAM" id="SSF48208">
    <property type="entry name" value="Six-hairpin glycosidases"/>
    <property type="match status" value="1"/>
</dbReference>
<dbReference type="Pfam" id="PF17390">
    <property type="entry name" value="Bac_rhamnosid_C"/>
    <property type="match status" value="1"/>
</dbReference>
<dbReference type="Gene3D" id="2.60.120.260">
    <property type="entry name" value="Galactose-binding domain-like"/>
    <property type="match status" value="2"/>
</dbReference>
<dbReference type="Pfam" id="PF05592">
    <property type="entry name" value="Bac_rhamnosid"/>
    <property type="match status" value="1"/>
</dbReference>
<dbReference type="PANTHER" id="PTHR33307:SF11">
    <property type="entry name" value="ALPHA-L-RHAMNOSIDASE"/>
    <property type="match status" value="1"/>
</dbReference>
<dbReference type="Proteomes" id="UP000428260">
    <property type="component" value="Chromosome"/>
</dbReference>
<dbReference type="InterPro" id="IPR012341">
    <property type="entry name" value="6hp_glycosidase-like_sf"/>
</dbReference>
<dbReference type="AlphaFoldDB" id="A0A6I6K0S0"/>
<dbReference type="InterPro" id="IPR013783">
    <property type="entry name" value="Ig-like_fold"/>
</dbReference>
<feature type="domain" description="Alpha-L-rhamnosidase C-terminal" evidence="7">
    <location>
        <begin position="841"/>
        <end position="913"/>
    </location>
</feature>
<sequence length="952" mass="107158">MVWSLKLVPELTCSEWNPRNKDMKIKFSFFASAVAFVLAIWACTQNPEINADHLTCNFREQPLGVDSEAPLLGWQLKSSGNNVVQSAYRIIVAENPSDLENGEGSVWDSGKMESAQSINIPYPGQNIDPGKRYYWKVKVWDDFGKESSWSETSWWQSGLFSEKDWQGAKWIAYEKMDSSKQLVPGIHGSGDQLGDLAVQRPVVPQFRKTFEVKKELQSATLFISGLGQYEASLNGQKVGNSFLAPGWTDYDKTVFYNTYDVTSLLKSGGNVLGAVVGNGFYNINRERYRKLVIAFGFPKMIGKLQLNYNDGTSETLVTDESWKCSPSPTIYTSIYGGEDYDASMEQTGWQEPGFDDSEWNSVLLARKPQGKLVAENDYPLMEMETFEPEKIIALGDTAWLYDFGQNASGIVELKVKGTARREVKLWPSELINPDKSANQQASGRPYYFSYKLNGKGSETWKPRFTYYGFRYVQVSGAVPAGEDNPQELPEIEKLSFLHTRNSSPQNGTFECSNDLLNRTHTLIDWAIRSNFQSVLSDCPHREKLGWLEQTYLMGQGVHFRYDNYHLYRKLVFDMIDAQTEEGLVPDIAPEYVEFNGGFRDSPEWGSAAVFLPYLLWKWYDDKQIIADAWPMMMRYIQYLKTKSDGHILDYGLGDWFDLGPGRPGVSQLTPVALTATATYYYDVKLMAEMAALMGKPEKKNLNRWAEEVRSAFNQKFYIPETNVYSTGSQTAMSMPLCAGIPEEGDREAVFANLVDSIVAENKALTAGDVGFHYLVEALTSGGAAQLMYEMINRDDVPGYGFQLKKGATALTESWQALEIVSNNHLMLGHVMEWFYAGLGGISQADNSAGYKNILIQPQVVKDLAFVKVGFESPYGLIRSEWEQNATGLKLEVEIPHNTKATILLPTNELNSVRVNGEKPKDGIISKFNREERLALSVGSGKYQMVMEPLFSE</sequence>
<evidence type="ECO:0000256" key="1">
    <source>
        <dbReference type="ARBA" id="ARBA00001445"/>
    </source>
</evidence>
<dbReference type="EC" id="3.2.1.40" evidence="2"/>
<dbReference type="InterPro" id="IPR008928">
    <property type="entry name" value="6-hairpin_glycosidase_sf"/>
</dbReference>
<dbReference type="KEGG" id="mcos:GM418_07425"/>
<name>A0A6I6K0S0_9BACT</name>
<feature type="domain" description="Alpha-L-rhamnosidase six-hairpin glycosidase" evidence="6">
    <location>
        <begin position="505"/>
        <end position="836"/>
    </location>
</feature>
<evidence type="ECO:0000256" key="3">
    <source>
        <dbReference type="ARBA" id="ARBA00022801"/>
    </source>
</evidence>
<accession>A0A6I6K0S0</accession>
<keyword evidence="9" id="KW-1185">Reference proteome</keyword>
<dbReference type="PIRSF" id="PIRSF010631">
    <property type="entry name" value="A-rhamnsds"/>
    <property type="match status" value="1"/>
</dbReference>
<feature type="domain" description="Alpha-L-rhamnosidase concanavalin-like" evidence="4">
    <location>
        <begin position="394"/>
        <end position="479"/>
    </location>
</feature>
<dbReference type="InterPro" id="IPR013737">
    <property type="entry name" value="Bac_rhamnosid_N"/>
</dbReference>
<dbReference type="InterPro" id="IPR008902">
    <property type="entry name" value="Rhamnosid_concanavalin"/>
</dbReference>
<dbReference type="Gene3D" id="2.60.40.10">
    <property type="entry name" value="Immunoglobulins"/>
    <property type="match status" value="1"/>
</dbReference>
<dbReference type="PANTHER" id="PTHR33307">
    <property type="entry name" value="ALPHA-RHAMNOSIDASE (EUROFUNG)"/>
    <property type="match status" value="1"/>
</dbReference>
<organism evidence="8 9">
    <name type="scientific">Maribellus comscasis</name>
    <dbReference type="NCBI Taxonomy" id="2681766"/>
    <lineage>
        <taxon>Bacteria</taxon>
        <taxon>Pseudomonadati</taxon>
        <taxon>Bacteroidota</taxon>
        <taxon>Bacteroidia</taxon>
        <taxon>Marinilabiliales</taxon>
        <taxon>Prolixibacteraceae</taxon>
        <taxon>Maribellus</taxon>
    </lineage>
</organism>
<evidence type="ECO:0000259" key="5">
    <source>
        <dbReference type="Pfam" id="PF08531"/>
    </source>
</evidence>
<dbReference type="Pfam" id="PF08531">
    <property type="entry name" value="Bac_rhamnosid_N"/>
    <property type="match status" value="1"/>
</dbReference>
<proteinExistence type="predicted"/>
<dbReference type="Pfam" id="PF25788">
    <property type="entry name" value="Ig_Rha78A_N"/>
    <property type="match status" value="1"/>
</dbReference>
<dbReference type="InterPro" id="IPR035396">
    <property type="entry name" value="Bac_rhamnosid6H"/>
</dbReference>
<dbReference type="InterPro" id="IPR016007">
    <property type="entry name" value="Alpha_rhamnosid"/>
</dbReference>
<evidence type="ECO:0000256" key="2">
    <source>
        <dbReference type="ARBA" id="ARBA00012652"/>
    </source>
</evidence>
<evidence type="ECO:0000313" key="9">
    <source>
        <dbReference type="Proteomes" id="UP000428260"/>
    </source>
</evidence>
<feature type="domain" description="Bacterial alpha-L-rhamnosidase N-terminal" evidence="5">
    <location>
        <begin position="214"/>
        <end position="383"/>
    </location>
</feature>
<dbReference type="Gene3D" id="2.60.420.10">
    <property type="entry name" value="Maltose phosphorylase, domain 3"/>
    <property type="match status" value="1"/>
</dbReference>